<dbReference type="VEuPathDB" id="AmoebaDB:DICPUDRAFT_30367"/>
<proteinExistence type="inferred from homology"/>
<dbReference type="InterPro" id="IPR054608">
    <property type="entry name" value="SYY-like_C"/>
</dbReference>
<evidence type="ECO:0000256" key="9">
    <source>
        <dbReference type="ARBA" id="ARBA00048248"/>
    </source>
</evidence>
<evidence type="ECO:0000313" key="14">
    <source>
        <dbReference type="Proteomes" id="UP000001064"/>
    </source>
</evidence>
<dbReference type="KEGG" id="dpp:DICPUDRAFT_30367"/>
<comment type="similarity">
    <text evidence="11">Belongs to the class-I aminoacyl-tRNA synthetase family.</text>
</comment>
<dbReference type="GO" id="GO:0004831">
    <property type="term" value="F:tyrosine-tRNA ligase activity"/>
    <property type="evidence" value="ECO:0000318"/>
    <property type="project" value="GO_Central"/>
</dbReference>
<dbReference type="InParanoid" id="F0ZF75"/>
<dbReference type="InterPro" id="IPR024088">
    <property type="entry name" value="Tyr-tRNA-ligase_bac-type"/>
</dbReference>
<dbReference type="InterPro" id="IPR014729">
    <property type="entry name" value="Rossmann-like_a/b/a_fold"/>
</dbReference>
<dbReference type="InterPro" id="IPR024107">
    <property type="entry name" value="Tyr-tRNA-ligase_bac_1"/>
</dbReference>
<dbReference type="GeneID" id="10499851"/>
<dbReference type="CDD" id="cd00805">
    <property type="entry name" value="TyrRS_core"/>
    <property type="match status" value="1"/>
</dbReference>
<dbReference type="FunFam" id="3.40.50.620:FF:000425">
    <property type="entry name" value="Tyrosine--tRNA ligase"/>
    <property type="match status" value="1"/>
</dbReference>
<dbReference type="PANTHER" id="PTHR11766">
    <property type="entry name" value="TYROSYL-TRNA SYNTHETASE"/>
    <property type="match status" value="1"/>
</dbReference>
<dbReference type="Pfam" id="PF00579">
    <property type="entry name" value="tRNA-synt_1b"/>
    <property type="match status" value="1"/>
</dbReference>
<evidence type="ECO:0000256" key="1">
    <source>
        <dbReference type="ARBA" id="ARBA00013160"/>
    </source>
</evidence>
<keyword evidence="2 11" id="KW-0436">Ligase</keyword>
<feature type="domain" description="Tyrosine--tRNA ligase SYY-like C-terminal" evidence="12">
    <location>
        <begin position="398"/>
        <end position="462"/>
    </location>
</feature>
<evidence type="ECO:0000256" key="3">
    <source>
        <dbReference type="ARBA" id="ARBA00022741"/>
    </source>
</evidence>
<dbReference type="STRING" id="5786.F0ZF75"/>
<dbReference type="Gene3D" id="1.10.240.10">
    <property type="entry name" value="Tyrosyl-Transfer RNA Synthetase"/>
    <property type="match status" value="1"/>
</dbReference>
<dbReference type="GO" id="GO:0006437">
    <property type="term" value="P:tyrosyl-tRNA aminoacylation"/>
    <property type="evidence" value="ECO:0007669"/>
    <property type="project" value="InterPro"/>
</dbReference>
<dbReference type="FunFam" id="1.10.240.10:FF:000001">
    <property type="entry name" value="Tyrosine--tRNA ligase"/>
    <property type="match status" value="1"/>
</dbReference>
<dbReference type="InterPro" id="IPR002307">
    <property type="entry name" value="Tyr-tRNA-ligase"/>
</dbReference>
<dbReference type="eggNOG" id="KOG2623">
    <property type="taxonomic scope" value="Eukaryota"/>
</dbReference>
<accession>F0ZF75</accession>
<evidence type="ECO:0000256" key="6">
    <source>
        <dbReference type="ARBA" id="ARBA00022917"/>
    </source>
</evidence>
<dbReference type="SUPFAM" id="SSF52374">
    <property type="entry name" value="Nucleotidylyl transferase"/>
    <property type="match status" value="1"/>
</dbReference>
<dbReference type="NCBIfam" id="TIGR00234">
    <property type="entry name" value="tyrS"/>
    <property type="match status" value="1"/>
</dbReference>
<keyword evidence="4 11" id="KW-0067">ATP-binding</keyword>
<dbReference type="PROSITE" id="PS00178">
    <property type="entry name" value="AA_TRNA_LIGASE_I"/>
    <property type="match status" value="1"/>
</dbReference>
<evidence type="ECO:0000256" key="11">
    <source>
        <dbReference type="RuleBase" id="RU361234"/>
    </source>
</evidence>
<dbReference type="EC" id="6.1.1.1" evidence="1 11"/>
<evidence type="ECO:0000256" key="10">
    <source>
        <dbReference type="PROSITE-ProRule" id="PRU00182"/>
    </source>
</evidence>
<dbReference type="SUPFAM" id="SSF55174">
    <property type="entry name" value="Alpha-L RNA-binding motif"/>
    <property type="match status" value="1"/>
</dbReference>
<evidence type="ECO:0000256" key="4">
    <source>
        <dbReference type="ARBA" id="ARBA00022840"/>
    </source>
</evidence>
<keyword evidence="14" id="KW-1185">Reference proteome</keyword>
<keyword evidence="7 11" id="KW-0030">Aminoacyl-tRNA synthetase</keyword>
<protein>
    <recommendedName>
        <fullName evidence="1 11">Tyrosine--tRNA ligase</fullName>
        <ecNumber evidence="1 11">6.1.1.1</ecNumber>
    </recommendedName>
    <alternativeName>
        <fullName evidence="8 11">Tyrosyl-tRNA synthetase</fullName>
    </alternativeName>
</protein>
<dbReference type="HAMAP" id="MF_02006">
    <property type="entry name" value="Tyr_tRNA_synth_type1"/>
    <property type="match status" value="1"/>
</dbReference>
<dbReference type="OMA" id="YMMAKDS"/>
<dbReference type="Pfam" id="PF22421">
    <property type="entry name" value="SYY_C-terminal"/>
    <property type="match status" value="1"/>
</dbReference>
<organism evidence="13 14">
    <name type="scientific">Dictyostelium purpureum</name>
    <name type="common">Slime mold</name>
    <dbReference type="NCBI Taxonomy" id="5786"/>
    <lineage>
        <taxon>Eukaryota</taxon>
        <taxon>Amoebozoa</taxon>
        <taxon>Evosea</taxon>
        <taxon>Eumycetozoa</taxon>
        <taxon>Dictyostelia</taxon>
        <taxon>Dictyosteliales</taxon>
        <taxon>Dictyosteliaceae</taxon>
        <taxon>Dictyostelium</taxon>
    </lineage>
</organism>
<dbReference type="GO" id="GO:0003723">
    <property type="term" value="F:RNA binding"/>
    <property type="evidence" value="ECO:0007669"/>
    <property type="project" value="UniProtKB-KW"/>
</dbReference>
<evidence type="ECO:0000256" key="7">
    <source>
        <dbReference type="ARBA" id="ARBA00023146"/>
    </source>
</evidence>
<gene>
    <name evidence="13" type="ORF">DICPUDRAFT_30367</name>
</gene>
<dbReference type="Gene3D" id="3.40.50.620">
    <property type="entry name" value="HUPs"/>
    <property type="match status" value="1"/>
</dbReference>
<evidence type="ECO:0000256" key="2">
    <source>
        <dbReference type="ARBA" id="ARBA00022598"/>
    </source>
</evidence>
<dbReference type="GO" id="GO:0043039">
    <property type="term" value="P:tRNA aminoacylation"/>
    <property type="evidence" value="ECO:0000318"/>
    <property type="project" value="GO_Central"/>
</dbReference>
<dbReference type="FunCoup" id="F0ZF75">
    <property type="interactions" value="638"/>
</dbReference>
<dbReference type="InterPro" id="IPR001412">
    <property type="entry name" value="aa-tRNA-synth_I_CS"/>
</dbReference>
<evidence type="ECO:0000313" key="13">
    <source>
        <dbReference type="EMBL" id="EGC37402.1"/>
    </source>
</evidence>
<reference evidence="14" key="1">
    <citation type="journal article" date="2011" name="Genome Biol.">
        <title>Comparative genomics of the social amoebae Dictyostelium discoideum and Dictyostelium purpureum.</title>
        <authorList>
            <consortium name="US DOE Joint Genome Institute (JGI-PGF)"/>
            <person name="Sucgang R."/>
            <person name="Kuo A."/>
            <person name="Tian X."/>
            <person name="Salerno W."/>
            <person name="Parikh A."/>
            <person name="Feasley C.L."/>
            <person name="Dalin E."/>
            <person name="Tu H."/>
            <person name="Huang E."/>
            <person name="Barry K."/>
            <person name="Lindquist E."/>
            <person name="Shapiro H."/>
            <person name="Bruce D."/>
            <person name="Schmutz J."/>
            <person name="Salamov A."/>
            <person name="Fey P."/>
            <person name="Gaudet P."/>
            <person name="Anjard C."/>
            <person name="Babu M.M."/>
            <person name="Basu S."/>
            <person name="Bushmanova Y."/>
            <person name="van der Wel H."/>
            <person name="Katoh-Kurasawa M."/>
            <person name="Dinh C."/>
            <person name="Coutinho P.M."/>
            <person name="Saito T."/>
            <person name="Elias M."/>
            <person name="Schaap P."/>
            <person name="Kay R.R."/>
            <person name="Henrissat B."/>
            <person name="Eichinger L."/>
            <person name="Rivero F."/>
            <person name="Putnam N.H."/>
            <person name="West C.M."/>
            <person name="Loomis W.F."/>
            <person name="Chisholm R.L."/>
            <person name="Shaulsky G."/>
            <person name="Strassmann J.E."/>
            <person name="Queller D.C."/>
            <person name="Kuspa A."/>
            <person name="Grigoriev I.V."/>
        </authorList>
    </citation>
    <scope>NUCLEOTIDE SEQUENCE [LARGE SCALE GENOMIC DNA]</scope>
    <source>
        <strain evidence="14">QSDP1</strain>
    </source>
</reference>
<comment type="catalytic activity">
    <reaction evidence="9 11">
        <text>tRNA(Tyr) + L-tyrosine + ATP = L-tyrosyl-tRNA(Tyr) + AMP + diphosphate + H(+)</text>
        <dbReference type="Rhea" id="RHEA:10220"/>
        <dbReference type="Rhea" id="RHEA-COMP:9706"/>
        <dbReference type="Rhea" id="RHEA-COMP:9707"/>
        <dbReference type="ChEBI" id="CHEBI:15378"/>
        <dbReference type="ChEBI" id="CHEBI:30616"/>
        <dbReference type="ChEBI" id="CHEBI:33019"/>
        <dbReference type="ChEBI" id="CHEBI:58315"/>
        <dbReference type="ChEBI" id="CHEBI:78442"/>
        <dbReference type="ChEBI" id="CHEBI:78536"/>
        <dbReference type="ChEBI" id="CHEBI:456215"/>
        <dbReference type="EC" id="6.1.1.1"/>
    </reaction>
</comment>
<dbReference type="EMBL" id="GL871000">
    <property type="protein sequence ID" value="EGC37402.1"/>
    <property type="molecule type" value="Genomic_DNA"/>
</dbReference>
<dbReference type="RefSeq" id="XP_003286055.1">
    <property type="nucleotide sequence ID" value="XM_003286007.1"/>
</dbReference>
<keyword evidence="6 11" id="KW-0648">Protein biosynthesis</keyword>
<evidence type="ECO:0000259" key="12">
    <source>
        <dbReference type="Pfam" id="PF22421"/>
    </source>
</evidence>
<evidence type="ECO:0000256" key="5">
    <source>
        <dbReference type="ARBA" id="ARBA00022884"/>
    </source>
</evidence>
<dbReference type="Proteomes" id="UP000001064">
    <property type="component" value="Unassembled WGS sequence"/>
</dbReference>
<sequence length="465" mass="52838">MLLNSYIRNFKKLNIQNQKQWFGLRNYCATTKNENVIDILKARGFIHQMTETDDVMRSITEKKKITFYTGFDPTADSLHIGNLLTLMVMSHLKKHGHNPIAIVGGATALIGDPSGKSTDRPVLSEDFIENNLVYLRENIRTILGEDTTILNNIDWNKNLSIINFLRDIGTYFRVGTMIKKDFIQNRLNSENDDSGISYTEFTYSLLQANDFAHLYHNNKCELQIGGSDQWGNIVSGIDLIRKRYKGQGMGLTIPLLTNSEGQKLGKSEGNSIWLSPHKTSSYMFYQYWIQIADADVEKLLKLFTYLPLNEISEIVSQHNQNPHLRTAQKKLSEEVTRLVHGQKGLEEALLTTEILFGKYSDALSNLDENNNCIIEGKSVGDLLSKANYISLSKSKYLNQKIVNILSEVSGISSTQARKLFTDKVVFMNSKLINDPKITLAENQLISNHFILLKSGKKNFHLIKFE</sequence>
<name>F0ZF75_DICPU</name>
<dbReference type="PRINTS" id="PR01040">
    <property type="entry name" value="TRNASYNTHTYR"/>
</dbReference>
<dbReference type="GO" id="GO:0005524">
    <property type="term" value="F:ATP binding"/>
    <property type="evidence" value="ECO:0007669"/>
    <property type="project" value="UniProtKB-KW"/>
</dbReference>
<dbReference type="AlphaFoldDB" id="F0ZF75"/>
<keyword evidence="5 10" id="KW-0694">RNA-binding</keyword>
<dbReference type="InterPro" id="IPR036986">
    <property type="entry name" value="S4_RNA-bd_sf"/>
</dbReference>
<dbReference type="PROSITE" id="PS50889">
    <property type="entry name" value="S4"/>
    <property type="match status" value="1"/>
</dbReference>
<dbReference type="PANTHER" id="PTHR11766:SF0">
    <property type="entry name" value="TYROSINE--TRNA LIGASE, MITOCHONDRIAL"/>
    <property type="match status" value="1"/>
</dbReference>
<dbReference type="GO" id="GO:0005829">
    <property type="term" value="C:cytosol"/>
    <property type="evidence" value="ECO:0000318"/>
    <property type="project" value="GO_Central"/>
</dbReference>
<evidence type="ECO:0000256" key="8">
    <source>
        <dbReference type="ARBA" id="ARBA00033323"/>
    </source>
</evidence>
<dbReference type="InterPro" id="IPR002305">
    <property type="entry name" value="aa-tRNA-synth_Ic"/>
</dbReference>
<dbReference type="Gene3D" id="3.10.290.10">
    <property type="entry name" value="RNA-binding S4 domain"/>
    <property type="match status" value="1"/>
</dbReference>
<keyword evidence="3 11" id="KW-0547">Nucleotide-binding</keyword>
<dbReference type="OrthoDB" id="337870at2759"/>
<dbReference type="GO" id="GO:0005739">
    <property type="term" value="C:mitochondrion"/>
    <property type="evidence" value="ECO:0000318"/>
    <property type="project" value="GO_Central"/>
</dbReference>
<dbReference type="FunFam" id="3.10.290.10:FF:000083">
    <property type="entry name" value="Probable tyrosine--tRNA ligase, mitochondrial"/>
    <property type="match status" value="1"/>
</dbReference>